<protein>
    <submittedName>
        <fullName evidence="2">Uncharacterized protein</fullName>
    </submittedName>
</protein>
<feature type="region of interest" description="Disordered" evidence="1">
    <location>
        <begin position="50"/>
        <end position="76"/>
    </location>
</feature>
<reference evidence="2 3" key="1">
    <citation type="submission" date="2019-09" db="EMBL/GenBank/DDBJ databases">
        <title>Genome sequence and assembly of Adhaeribacter sp.</title>
        <authorList>
            <person name="Chhetri G."/>
        </authorList>
    </citation>
    <scope>NUCLEOTIDE SEQUENCE [LARGE SCALE GENOMIC DNA]</scope>
    <source>
        <strain evidence="2 3">DK36</strain>
    </source>
</reference>
<name>A0A5M6DME7_9BACT</name>
<gene>
    <name evidence="2" type="ORF">F0145_08890</name>
</gene>
<dbReference type="RefSeq" id="WP_150088031.1">
    <property type="nucleotide sequence ID" value="NZ_VWSF01000005.1"/>
</dbReference>
<proteinExistence type="predicted"/>
<accession>A0A5M6DME7</accession>
<organism evidence="2 3">
    <name type="scientific">Adhaeribacter rhizoryzae</name>
    <dbReference type="NCBI Taxonomy" id="2607907"/>
    <lineage>
        <taxon>Bacteria</taxon>
        <taxon>Pseudomonadati</taxon>
        <taxon>Bacteroidota</taxon>
        <taxon>Cytophagia</taxon>
        <taxon>Cytophagales</taxon>
        <taxon>Hymenobacteraceae</taxon>
        <taxon>Adhaeribacter</taxon>
    </lineage>
</organism>
<dbReference type="Proteomes" id="UP000323426">
    <property type="component" value="Unassembled WGS sequence"/>
</dbReference>
<dbReference type="EMBL" id="VWSF01000005">
    <property type="protein sequence ID" value="KAA5547432.1"/>
    <property type="molecule type" value="Genomic_DNA"/>
</dbReference>
<evidence type="ECO:0000313" key="3">
    <source>
        <dbReference type="Proteomes" id="UP000323426"/>
    </source>
</evidence>
<sequence>MSKYEEVIETLKSAEKNKEQISAITSTLTRVINEQKKSVEALEKLLSEIESGNVTPAKKRGGYRGRRKKEASQESQ</sequence>
<dbReference type="AlphaFoldDB" id="A0A5M6DME7"/>
<feature type="compositionally biased region" description="Basic residues" evidence="1">
    <location>
        <begin position="57"/>
        <end position="69"/>
    </location>
</feature>
<keyword evidence="3" id="KW-1185">Reference proteome</keyword>
<evidence type="ECO:0000313" key="2">
    <source>
        <dbReference type="EMBL" id="KAA5547432.1"/>
    </source>
</evidence>
<comment type="caution">
    <text evidence="2">The sequence shown here is derived from an EMBL/GenBank/DDBJ whole genome shotgun (WGS) entry which is preliminary data.</text>
</comment>
<evidence type="ECO:0000256" key="1">
    <source>
        <dbReference type="SAM" id="MobiDB-lite"/>
    </source>
</evidence>